<dbReference type="EMBL" id="JBBPBM010000005">
    <property type="protein sequence ID" value="KAK8584373.1"/>
    <property type="molecule type" value="Genomic_DNA"/>
</dbReference>
<protein>
    <submittedName>
        <fullName evidence="1">Uncharacterized protein</fullName>
    </submittedName>
</protein>
<name>A0ABR2FQV0_9ROSI</name>
<evidence type="ECO:0000313" key="2">
    <source>
        <dbReference type="Proteomes" id="UP001472677"/>
    </source>
</evidence>
<dbReference type="Proteomes" id="UP001472677">
    <property type="component" value="Unassembled WGS sequence"/>
</dbReference>
<organism evidence="1 2">
    <name type="scientific">Hibiscus sabdariffa</name>
    <name type="common">roselle</name>
    <dbReference type="NCBI Taxonomy" id="183260"/>
    <lineage>
        <taxon>Eukaryota</taxon>
        <taxon>Viridiplantae</taxon>
        <taxon>Streptophyta</taxon>
        <taxon>Embryophyta</taxon>
        <taxon>Tracheophyta</taxon>
        <taxon>Spermatophyta</taxon>
        <taxon>Magnoliopsida</taxon>
        <taxon>eudicotyledons</taxon>
        <taxon>Gunneridae</taxon>
        <taxon>Pentapetalae</taxon>
        <taxon>rosids</taxon>
        <taxon>malvids</taxon>
        <taxon>Malvales</taxon>
        <taxon>Malvaceae</taxon>
        <taxon>Malvoideae</taxon>
        <taxon>Hibiscus</taxon>
    </lineage>
</organism>
<accession>A0ABR2FQV0</accession>
<sequence>MRFRCSVAPLDVIFTGQRTKVKSEFHELSFQELCEHCEKAYLLAHHTASKGSNLVVDRLAKVGYEVEL</sequence>
<reference evidence="1 2" key="1">
    <citation type="journal article" date="2024" name="G3 (Bethesda)">
        <title>Genome assembly of Hibiscus sabdariffa L. provides insights into metabolisms of medicinal natural products.</title>
        <authorList>
            <person name="Kim T."/>
        </authorList>
    </citation>
    <scope>NUCLEOTIDE SEQUENCE [LARGE SCALE GENOMIC DNA]</scope>
    <source>
        <strain evidence="1">TK-2024</strain>
        <tissue evidence="1">Old leaves</tissue>
    </source>
</reference>
<keyword evidence="2" id="KW-1185">Reference proteome</keyword>
<evidence type="ECO:0000313" key="1">
    <source>
        <dbReference type="EMBL" id="KAK8584373.1"/>
    </source>
</evidence>
<comment type="caution">
    <text evidence="1">The sequence shown here is derived from an EMBL/GenBank/DDBJ whole genome shotgun (WGS) entry which is preliminary data.</text>
</comment>
<proteinExistence type="predicted"/>
<gene>
    <name evidence="1" type="ORF">V6N12_068617</name>
</gene>